<comment type="caution">
    <text evidence="1">The sequence shown here is derived from an EMBL/GenBank/DDBJ whole genome shotgun (WGS) entry which is preliminary data.</text>
</comment>
<dbReference type="Proteomes" id="UP000593576">
    <property type="component" value="Unassembled WGS sequence"/>
</dbReference>
<organism evidence="1 2">
    <name type="scientific">Gossypium schwendimanii</name>
    <name type="common">Cotton</name>
    <dbReference type="NCBI Taxonomy" id="34291"/>
    <lineage>
        <taxon>Eukaryota</taxon>
        <taxon>Viridiplantae</taxon>
        <taxon>Streptophyta</taxon>
        <taxon>Embryophyta</taxon>
        <taxon>Tracheophyta</taxon>
        <taxon>Spermatophyta</taxon>
        <taxon>Magnoliopsida</taxon>
        <taxon>eudicotyledons</taxon>
        <taxon>Gunneridae</taxon>
        <taxon>Pentapetalae</taxon>
        <taxon>rosids</taxon>
        <taxon>malvids</taxon>
        <taxon>Malvales</taxon>
        <taxon>Malvaceae</taxon>
        <taxon>Malvoideae</taxon>
        <taxon>Gossypium</taxon>
    </lineage>
</organism>
<accession>A0A7J9LGB2</accession>
<gene>
    <name evidence="1" type="ORF">Goshw_015467</name>
</gene>
<dbReference type="EMBL" id="JABFAF010000006">
    <property type="protein sequence ID" value="MBA0857677.1"/>
    <property type="molecule type" value="Genomic_DNA"/>
</dbReference>
<dbReference type="AlphaFoldDB" id="A0A7J9LGB2"/>
<protein>
    <submittedName>
        <fullName evidence="1">Uncharacterized protein</fullName>
    </submittedName>
</protein>
<keyword evidence="2" id="KW-1185">Reference proteome</keyword>
<evidence type="ECO:0000313" key="1">
    <source>
        <dbReference type="EMBL" id="MBA0857677.1"/>
    </source>
</evidence>
<name>A0A7J9LGB2_GOSSC</name>
<proteinExistence type="predicted"/>
<evidence type="ECO:0000313" key="2">
    <source>
        <dbReference type="Proteomes" id="UP000593576"/>
    </source>
</evidence>
<reference evidence="1 2" key="1">
    <citation type="journal article" date="2019" name="Genome Biol. Evol.">
        <title>Insights into the evolution of the New World diploid cottons (Gossypium, subgenus Houzingenia) based on genome sequencing.</title>
        <authorList>
            <person name="Grover C.E."/>
            <person name="Arick M.A. 2nd"/>
            <person name="Thrash A."/>
            <person name="Conover J.L."/>
            <person name="Sanders W.S."/>
            <person name="Peterson D.G."/>
            <person name="Frelichowski J.E."/>
            <person name="Scheffler J.A."/>
            <person name="Scheffler B.E."/>
            <person name="Wendel J.F."/>
        </authorList>
    </citation>
    <scope>NUCLEOTIDE SEQUENCE [LARGE SCALE GENOMIC DNA]</scope>
    <source>
        <strain evidence="1">1</strain>
        <tissue evidence="1">Leaf</tissue>
    </source>
</reference>
<sequence>MTLRIWHVFLDIILLRKMCEGLIVVLFGPTCLD</sequence>